<reference evidence="2" key="1">
    <citation type="journal article" date="2023" name="Hortic. Res.">
        <title>A chromosome-level phased genome enabling allele-level studies in sweet orange: a case study on citrus Huanglongbing tolerance.</title>
        <authorList>
            <person name="Wu B."/>
            <person name="Yu Q."/>
            <person name="Deng Z."/>
            <person name="Duan Y."/>
            <person name="Luo F."/>
            <person name="Gmitter F. Jr."/>
        </authorList>
    </citation>
    <scope>NUCLEOTIDE SEQUENCE [LARGE SCALE GENOMIC DNA]</scope>
    <source>
        <strain evidence="2">cv. Valencia</strain>
    </source>
</reference>
<keyword evidence="2" id="KW-1185">Reference proteome</keyword>
<protein>
    <submittedName>
        <fullName evidence="1">Beta-glucosidase 17</fullName>
    </submittedName>
</protein>
<organism evidence="1 2">
    <name type="scientific">Citrus sinensis</name>
    <name type="common">Sweet orange</name>
    <name type="synonym">Citrus aurantium var. sinensis</name>
    <dbReference type="NCBI Taxonomy" id="2711"/>
    <lineage>
        <taxon>Eukaryota</taxon>
        <taxon>Viridiplantae</taxon>
        <taxon>Streptophyta</taxon>
        <taxon>Embryophyta</taxon>
        <taxon>Tracheophyta</taxon>
        <taxon>Spermatophyta</taxon>
        <taxon>Magnoliopsida</taxon>
        <taxon>eudicotyledons</taxon>
        <taxon>Gunneridae</taxon>
        <taxon>Pentapetalae</taxon>
        <taxon>rosids</taxon>
        <taxon>malvids</taxon>
        <taxon>Sapindales</taxon>
        <taxon>Rutaceae</taxon>
        <taxon>Aurantioideae</taxon>
        <taxon>Citrus</taxon>
    </lineage>
</organism>
<dbReference type="EMBL" id="CM039173">
    <property type="protein sequence ID" value="KAH9774606.1"/>
    <property type="molecule type" value="Genomic_DNA"/>
</dbReference>
<dbReference type="Proteomes" id="UP000829398">
    <property type="component" value="Chromosome 4"/>
</dbReference>
<gene>
    <name evidence="1" type="ORF">KPL71_013703</name>
</gene>
<evidence type="ECO:0000313" key="2">
    <source>
        <dbReference type="Proteomes" id="UP000829398"/>
    </source>
</evidence>
<evidence type="ECO:0000313" key="1">
    <source>
        <dbReference type="EMBL" id="KAH9774606.1"/>
    </source>
</evidence>
<sequence length="542" mass="61294">MMKLPYIIHRKGEVGMGSWRVEVKFQNLFVCYLITSSICLSSVCLPCYGSTRNSFPPEFLFGTASSAYQYEGAAHIGGRKRSVWDTFAMDQPEKILDHSNGDVADNFYFRYKEDIALVKQVGFDSIRFSISWSRILPHGNISGGVNQQGVDFYNNLINELISNGLTPFVTLFHWDTPQALEDEYGGFLSPKIVKDFGDYADLCFKEFGDRVKHWITLNEPETVGECGYAKGTKAPGRCSNYIGNCPAGNSATEPYVAAHHLILSHATAVKLYRQNYQASQNGLIGITVSSIWAVPKFPTVASEKAAYRAIDFKFGWIFNPITYGSYPRSMQHLVGNRLPKFTKSQAEMVKGSVDFLGLNYYTADYAEEVTSFSNTNLSYTTDSRVNRTKEKNGFPLGQPTGSDWLSIYPKGIRELLLYLKEKYNPPPIYITENGVGDVNSSSWRISYALNDTVRVNYYNDHLSCILEAIKGGVDVRGYFAWSFLDNYEWEDGYTTRFGITYVDYKDGLRRSLKNSALWFKKFLRNQTDIASNTSSLKLYSDQ</sequence>
<name>A0ACB8LMR1_CITSI</name>
<comment type="caution">
    <text evidence="1">The sequence shown here is derived from an EMBL/GenBank/DDBJ whole genome shotgun (WGS) entry which is preliminary data.</text>
</comment>
<proteinExistence type="predicted"/>
<accession>A0ACB8LMR1</accession>